<dbReference type="OrthoDB" id="5728337at2"/>
<dbReference type="AlphaFoldDB" id="A0A085Z0E6"/>
<gene>
    <name evidence="2" type="ORF">IX38_19820</name>
</gene>
<accession>A0A085Z0E6</accession>
<dbReference type="RefSeq" id="WP_034707529.1">
    <property type="nucleotide sequence ID" value="NZ_JPRO01000023.1"/>
</dbReference>
<dbReference type="Proteomes" id="UP000028703">
    <property type="component" value="Unassembled WGS sequence"/>
</dbReference>
<dbReference type="SUPFAM" id="SSF109604">
    <property type="entry name" value="HD-domain/PDEase-like"/>
    <property type="match status" value="1"/>
</dbReference>
<evidence type="ECO:0000313" key="2">
    <source>
        <dbReference type="EMBL" id="KFE97909.1"/>
    </source>
</evidence>
<protein>
    <recommendedName>
        <fullName evidence="1">HD domain-containing protein</fullName>
    </recommendedName>
</protein>
<dbReference type="STRING" id="421531.IX38_19820"/>
<dbReference type="InterPro" id="IPR006674">
    <property type="entry name" value="HD_domain"/>
</dbReference>
<keyword evidence="3" id="KW-1185">Reference proteome</keyword>
<organism evidence="2 3">
    <name type="scientific">Chryseobacterium luteum</name>
    <dbReference type="NCBI Taxonomy" id="421531"/>
    <lineage>
        <taxon>Bacteria</taxon>
        <taxon>Pseudomonadati</taxon>
        <taxon>Bacteroidota</taxon>
        <taxon>Flavobacteriia</taxon>
        <taxon>Flavobacteriales</taxon>
        <taxon>Weeksellaceae</taxon>
        <taxon>Chryseobacterium group</taxon>
        <taxon>Chryseobacterium</taxon>
    </lineage>
</organism>
<dbReference type="Gene3D" id="1.10.3210.10">
    <property type="entry name" value="Hypothetical protein af1432"/>
    <property type="match status" value="1"/>
</dbReference>
<sequence length="194" mass="22688">MEYEKIKKYILNLLKEKLPEHLSYHSVNHIKDVIESVEKIAVSENVNDEDLVLLKTAALFHDTGFLYGSKNHEEKSCEIAQQYLPDYGYSQPRIDKIKGMIMATKIPQTPNNNLEEILADADLDYLGRDDFFVIGDKLFEELSMFGIVNSEQDWNLLQEKFLESHHYFTKTAINNRKQKKQENLDIIKSKLKNY</sequence>
<dbReference type="PANTHER" id="PTHR21174:SF0">
    <property type="entry name" value="HD PHOSPHOHYDROLASE FAMILY PROTEIN-RELATED"/>
    <property type="match status" value="1"/>
</dbReference>
<evidence type="ECO:0000259" key="1">
    <source>
        <dbReference type="Pfam" id="PF01966"/>
    </source>
</evidence>
<dbReference type="Pfam" id="PF01966">
    <property type="entry name" value="HD"/>
    <property type="match status" value="1"/>
</dbReference>
<dbReference type="eggNOG" id="COG1418">
    <property type="taxonomic scope" value="Bacteria"/>
</dbReference>
<evidence type="ECO:0000313" key="3">
    <source>
        <dbReference type="Proteomes" id="UP000028703"/>
    </source>
</evidence>
<dbReference type="InterPro" id="IPR003607">
    <property type="entry name" value="HD/PDEase_dom"/>
</dbReference>
<dbReference type="PANTHER" id="PTHR21174">
    <property type="match status" value="1"/>
</dbReference>
<dbReference type="EMBL" id="JPRO01000023">
    <property type="protein sequence ID" value="KFE97909.1"/>
    <property type="molecule type" value="Genomic_DNA"/>
</dbReference>
<proteinExistence type="predicted"/>
<dbReference type="InterPro" id="IPR009218">
    <property type="entry name" value="HD_phosphohydro"/>
</dbReference>
<reference evidence="2 3" key="1">
    <citation type="submission" date="2014-07" db="EMBL/GenBank/DDBJ databases">
        <title>Genome of Chryseobacterium luteum DSM 18605.</title>
        <authorList>
            <person name="Stropko S.J."/>
            <person name="Pipes S.E."/>
            <person name="Newman J.D."/>
        </authorList>
    </citation>
    <scope>NUCLEOTIDE SEQUENCE [LARGE SCALE GENOMIC DNA]</scope>
    <source>
        <strain evidence="2 3">DSM 18605</strain>
    </source>
</reference>
<comment type="caution">
    <text evidence="2">The sequence shown here is derived from an EMBL/GenBank/DDBJ whole genome shotgun (WGS) entry which is preliminary data.</text>
</comment>
<dbReference type="CDD" id="cd00077">
    <property type="entry name" value="HDc"/>
    <property type="match status" value="1"/>
</dbReference>
<feature type="domain" description="HD" evidence="1">
    <location>
        <begin position="28"/>
        <end position="122"/>
    </location>
</feature>
<name>A0A085Z0E6_9FLAO</name>